<evidence type="ECO:0000259" key="4">
    <source>
        <dbReference type="Pfam" id="PF00135"/>
    </source>
</evidence>
<dbReference type="Gene3D" id="3.40.50.1820">
    <property type="entry name" value="alpha/beta hydrolase"/>
    <property type="match status" value="1"/>
</dbReference>
<comment type="similarity">
    <text evidence="1 3">Belongs to the type-B carboxylesterase/lipase family.</text>
</comment>
<keyword evidence="2 3" id="KW-0378">Hydrolase</keyword>
<gene>
    <name evidence="5" type="ORF">ISR29_06095</name>
</gene>
<dbReference type="EMBL" id="JADHSG010000014">
    <property type="protein sequence ID" value="MBL6903755.1"/>
    <property type="molecule type" value="Genomic_DNA"/>
</dbReference>
<proteinExistence type="inferred from homology"/>
<name>A0A937M368_9GAMM</name>
<reference evidence="5" key="1">
    <citation type="submission" date="2020-10" db="EMBL/GenBank/DDBJ databases">
        <title>Microbiome of the Black Sea water column analyzed by genome centric metagenomics.</title>
        <authorList>
            <person name="Cabello-Yeves P.J."/>
            <person name="Callieri C."/>
            <person name="Picazo A."/>
            <person name="Mehrshad M."/>
            <person name="Haro-Moreno J.M."/>
            <person name="Roda-Garcia J."/>
            <person name="Dzembekova N."/>
            <person name="Slabakova V."/>
            <person name="Slabakova N."/>
            <person name="Moncheva S."/>
            <person name="Rodriguez-Valera F."/>
        </authorList>
    </citation>
    <scope>NUCLEOTIDE SEQUENCE</scope>
    <source>
        <strain evidence="5">BS30m-G43</strain>
    </source>
</reference>
<dbReference type="InterPro" id="IPR029058">
    <property type="entry name" value="AB_hydrolase_fold"/>
</dbReference>
<feature type="domain" description="Carboxylesterase type B" evidence="4">
    <location>
        <begin position="23"/>
        <end position="358"/>
    </location>
</feature>
<dbReference type="InterPro" id="IPR019826">
    <property type="entry name" value="Carboxylesterase_B_AS"/>
</dbReference>
<dbReference type="AlphaFoldDB" id="A0A937M368"/>
<dbReference type="Proteomes" id="UP000705230">
    <property type="component" value="Unassembled WGS sequence"/>
</dbReference>
<accession>A0A937M368</accession>
<evidence type="ECO:0000313" key="5">
    <source>
        <dbReference type="EMBL" id="MBL6903755.1"/>
    </source>
</evidence>
<dbReference type="PANTHER" id="PTHR11559">
    <property type="entry name" value="CARBOXYLESTERASE"/>
    <property type="match status" value="1"/>
</dbReference>
<dbReference type="EC" id="3.1.1.-" evidence="3"/>
<organism evidence="5 6">
    <name type="scientific">SAR86 cluster bacterium</name>
    <dbReference type="NCBI Taxonomy" id="2030880"/>
    <lineage>
        <taxon>Bacteria</taxon>
        <taxon>Pseudomonadati</taxon>
        <taxon>Pseudomonadota</taxon>
        <taxon>Gammaproteobacteria</taxon>
        <taxon>SAR86 cluster</taxon>
    </lineage>
</organism>
<comment type="caution">
    <text evidence="5">The sequence shown here is derived from an EMBL/GenBank/DDBJ whole genome shotgun (WGS) entry which is preliminary data.</text>
</comment>
<feature type="domain" description="Carboxylesterase type B" evidence="4">
    <location>
        <begin position="410"/>
        <end position="517"/>
    </location>
</feature>
<evidence type="ECO:0000313" key="6">
    <source>
        <dbReference type="Proteomes" id="UP000705230"/>
    </source>
</evidence>
<evidence type="ECO:0000256" key="1">
    <source>
        <dbReference type="ARBA" id="ARBA00005964"/>
    </source>
</evidence>
<dbReference type="GO" id="GO:0016787">
    <property type="term" value="F:hydrolase activity"/>
    <property type="evidence" value="ECO:0007669"/>
    <property type="project" value="UniProtKB-KW"/>
</dbReference>
<dbReference type="InterPro" id="IPR002018">
    <property type="entry name" value="CarbesteraseB"/>
</dbReference>
<dbReference type="SUPFAM" id="SSF53474">
    <property type="entry name" value="alpha/beta-Hydrolases"/>
    <property type="match status" value="1"/>
</dbReference>
<sequence>MQKISKLILTILFTLNSFLLAAEEIILTSSGTVAGFEMDKVMNWHDIPYAKPPIGDLRWKAPQLILESNKKIIAKEGNFCVQEPYERGGAPGDEDVSGSEDCLYLDIQAPLSNSESKLPVMFWIHGGGNTSGLKDSYNFSKLVQKEKVIVVSINYRLGAFGWFTHPSIQSLQSGLDKSSNFGTLDIIAALRWTQENIEKFGGDPNNVAIFGESAGGHNVLSLLVSKEAKGLFHKAISQSGYTTTYSIEEAYKPKESSNTSDASSSEIFSRLLKSIDYPKLETEIDIAEQRKILKEINAYELFLLYQDDAVNSIPLITEDGITMPFEGMKSALGNPKHINFVPTIAGSNRDEVKLWLASAEYFVKLEESFLGNMINIPKPVLKDKKAYAAFNYFRATAWQLRGVDQPLSSLYQAGNKDVFAYRFDWDDHRRYLFADFAELIGAFHASEIPLVSGNDDIVGDFDFILYPKGPSKRFTEKNMMSFWAHFAKNGYPGTSSNNKEWTPYIDENGNKSMMILDKRSNLGITSFNKNLDSLITELELSPVINSREQCALLFQVTTFVGEDVFDEYQDRLNGKCTKNLAKAFLDENSGVIDF</sequence>
<evidence type="ECO:0000256" key="2">
    <source>
        <dbReference type="ARBA" id="ARBA00022801"/>
    </source>
</evidence>
<protein>
    <recommendedName>
        <fullName evidence="3">Carboxylic ester hydrolase</fullName>
        <ecNumber evidence="3">3.1.1.-</ecNumber>
    </recommendedName>
</protein>
<evidence type="ECO:0000256" key="3">
    <source>
        <dbReference type="RuleBase" id="RU361235"/>
    </source>
</evidence>
<dbReference type="Pfam" id="PF00135">
    <property type="entry name" value="COesterase"/>
    <property type="match status" value="2"/>
</dbReference>
<dbReference type="PROSITE" id="PS00122">
    <property type="entry name" value="CARBOXYLESTERASE_B_1"/>
    <property type="match status" value="1"/>
</dbReference>
<dbReference type="InterPro" id="IPR050309">
    <property type="entry name" value="Type-B_Carboxylest/Lipase"/>
</dbReference>